<dbReference type="EMDB" id="EMD-34373"/>
<dbReference type="eggNOG" id="ENOG502SRCC">
    <property type="taxonomic scope" value="Eukaryota"/>
</dbReference>
<dbReference type="PDB" id="8BQS">
    <property type="method" value="EM"/>
    <property type="resolution" value="2.90 A"/>
    <property type="chains" value="EN/En=1-149"/>
</dbReference>
<reference evidence="6 7" key="3">
    <citation type="journal article" date="2023" name="Nat. Commun.">
        <title>Structures of Tetrahymena thermophila respiratory megacomplexes on the tubular mitochondrial cristae.</title>
        <authorList>
            <person name="Han F."/>
            <person name="Hu Y."/>
            <person name="Wu M."/>
            <person name="He Z."/>
            <person name="Tian H."/>
            <person name="Zhou L."/>
        </authorList>
    </citation>
    <scope>STRUCTURE BY ELECTRON MICROSCOPY (2.96 ANGSTROMS)</scope>
</reference>
<dbReference type="PDB" id="8GYM">
    <property type="method" value="EM"/>
    <property type="resolution" value="2.96 A"/>
    <property type="chains" value="V/v=1-149"/>
</dbReference>
<dbReference type="PDB" id="8B6H">
    <property type="method" value="EM"/>
    <property type="resolution" value="2.60 A"/>
    <property type="chains" value="EN/En=1-149"/>
</dbReference>
<dbReference type="RefSeq" id="XP_001032076.1">
    <property type="nucleotide sequence ID" value="XM_001032076.3"/>
</dbReference>
<dbReference type="STRING" id="312017.I7MFV5"/>
<proteinExistence type="evidence at protein level"/>
<evidence type="ECO:0007829" key="5">
    <source>
        <dbReference type="PDB" id="8BQS"/>
    </source>
</evidence>
<name>I7MFV5_TETTS</name>
<reference evidence="4 5" key="4">
    <citation type="journal article" date="2023" name="Nature">
        <title>Structural basis of mitochondrial membrane bending by the I-II-III&lt;sub&gt;2&lt;/sub&gt;-IV&lt;sub&gt;2&lt;/sub&gt; supercomplex.</title>
        <authorList>
            <person name="Muhleip A."/>
            <person name="Flygaard R.K."/>
            <person name="Baradaran R."/>
            <person name="Haapanen O."/>
            <person name="Gruhl T."/>
            <person name="Tobiasson V."/>
            <person name="Marechal A."/>
            <person name="Sharma V."/>
            <person name="Amunts A."/>
        </authorList>
    </citation>
    <scope>STRUCTURE BY ELECTRON MICROSCOPY (2.60 ANGSTROMS)</scope>
</reference>
<dbReference type="HOGENOM" id="CLU_1753369_0_0_1"/>
<gene>
    <name evidence="1" type="ORF">TTHERM_00691100</name>
</gene>
<dbReference type="AlphaFoldDB" id="I7MFV5"/>
<keyword evidence="2" id="KW-1185">Reference proteome</keyword>
<keyword evidence="3 4" id="KW-0002">3D-structure</keyword>
<reference evidence="2" key="1">
    <citation type="journal article" date="2006" name="PLoS Biol.">
        <title>Macronuclear genome sequence of the ciliate Tetrahymena thermophila, a model eukaryote.</title>
        <authorList>
            <person name="Eisen J.A."/>
            <person name="Coyne R.S."/>
            <person name="Wu M."/>
            <person name="Wu D."/>
            <person name="Thiagarajan M."/>
            <person name="Wortman J.R."/>
            <person name="Badger J.H."/>
            <person name="Ren Q."/>
            <person name="Amedeo P."/>
            <person name="Jones K.M."/>
            <person name="Tallon L.J."/>
            <person name="Delcher A.L."/>
            <person name="Salzberg S.L."/>
            <person name="Silva J.C."/>
            <person name="Haas B.J."/>
            <person name="Majoros W.H."/>
            <person name="Farzad M."/>
            <person name="Carlton J.M."/>
            <person name="Smith R.K. Jr."/>
            <person name="Garg J."/>
            <person name="Pearlman R.E."/>
            <person name="Karrer K.M."/>
            <person name="Sun L."/>
            <person name="Manning G."/>
            <person name="Elde N.C."/>
            <person name="Turkewitz A.P."/>
            <person name="Asai D.J."/>
            <person name="Wilkes D.E."/>
            <person name="Wang Y."/>
            <person name="Cai H."/>
            <person name="Collins K."/>
            <person name="Stewart B.A."/>
            <person name="Lee S.R."/>
            <person name="Wilamowska K."/>
            <person name="Weinberg Z."/>
            <person name="Ruzzo W.L."/>
            <person name="Wloga D."/>
            <person name="Gaertig J."/>
            <person name="Frankel J."/>
            <person name="Tsao C.-C."/>
            <person name="Gorovsky M.A."/>
            <person name="Keeling P.J."/>
            <person name="Waller R.F."/>
            <person name="Patron N.J."/>
            <person name="Cherry J.M."/>
            <person name="Stover N.A."/>
            <person name="Krieger C.J."/>
            <person name="del Toro C."/>
            <person name="Ryder H.F."/>
            <person name="Williamson S.C."/>
            <person name="Barbeau R.A."/>
            <person name="Hamilton E.P."/>
            <person name="Orias E."/>
        </authorList>
    </citation>
    <scope>NUCLEOTIDE SEQUENCE [LARGE SCALE GENOMIC DNA]</scope>
    <source>
        <strain evidence="2">SB210</strain>
    </source>
</reference>
<dbReference type="EMBL" id="GG662490">
    <property type="protein sequence ID" value="EAR84413.1"/>
    <property type="molecule type" value="Genomic_DNA"/>
</dbReference>
<evidence type="ECO:0007829" key="4">
    <source>
        <dbReference type="PDB" id="8B6H"/>
    </source>
</evidence>
<dbReference type="EMDB" id="EMD-16184"/>
<dbReference type="OrthoDB" id="299125at2759"/>
<evidence type="ECO:0000313" key="2">
    <source>
        <dbReference type="Proteomes" id="UP000009168"/>
    </source>
</evidence>
<dbReference type="KEGG" id="tet:TTHERM_00691100"/>
<dbReference type="OMA" id="YNNERYE"/>
<evidence type="ECO:0007829" key="7">
    <source>
        <dbReference type="PDB" id="8GZU"/>
    </source>
</evidence>
<evidence type="ECO:0007829" key="6">
    <source>
        <dbReference type="PDB" id="8GYM"/>
    </source>
</evidence>
<dbReference type="EMDB" id="EMD-32325"/>
<dbReference type="InParanoid" id="I7MFV5"/>
<sequence length="149" mass="17677">MGKDQLDFSHFDKAFENKYDIVAPEFGDLHQKRAEFIAKNQGTYRPVPLVPNNIKGLIPKTCRLPATRNWYRRTSSFERNGFFNIHTPVLNTKMIPWLLFIVLTWGWSSFQIGGYNYERFDDNGERRNTLYWKLSPVEFPQSKLWNRPS</sequence>
<dbReference type="PDB" id="7W5Z">
    <property type="method" value="EM"/>
    <property type="resolution" value="3.02 A"/>
    <property type="chains" value="V/v=1-149"/>
</dbReference>
<evidence type="ECO:0000313" key="1">
    <source>
        <dbReference type="EMBL" id="EAR84413.1"/>
    </source>
</evidence>
<organism evidence="1 2">
    <name type="scientific">Tetrahymena thermophila (strain SB210)</name>
    <dbReference type="NCBI Taxonomy" id="312017"/>
    <lineage>
        <taxon>Eukaryota</taxon>
        <taxon>Sar</taxon>
        <taxon>Alveolata</taxon>
        <taxon>Ciliophora</taxon>
        <taxon>Intramacronucleata</taxon>
        <taxon>Oligohymenophorea</taxon>
        <taxon>Hymenostomatida</taxon>
        <taxon>Tetrahymenina</taxon>
        <taxon>Tetrahymenidae</taxon>
        <taxon>Tetrahymena</taxon>
    </lineage>
</organism>
<evidence type="ECO:0007829" key="3">
    <source>
        <dbReference type="PDB" id="7W5Z"/>
    </source>
</evidence>
<dbReference type="GeneID" id="7833832"/>
<dbReference type="Proteomes" id="UP000009168">
    <property type="component" value="Unassembled WGS sequence"/>
</dbReference>
<dbReference type="PDB" id="8GZU">
    <property type="method" value="EM"/>
    <property type="resolution" value="4.18 A"/>
    <property type="chains" value="21/76/V/v=1-149"/>
</dbReference>
<protein>
    <submittedName>
        <fullName evidence="1">Uncharacterized protein</fullName>
    </submittedName>
</protein>
<accession>I7MFV5</accession>
<reference evidence="3" key="2">
    <citation type="journal article" date="2022" name="Science">
        <title>Structures of &lt;i&gt;Tetrahymena&lt;/i&gt;'s respiratory chain reveal the diversity of eukaryotic core metabolism.</title>
        <authorList>
            <person name="Zhou L."/>
            <person name="Maldonado M."/>
            <person name="Padavannil A."/>
            <person name="Guo F."/>
            <person name="Letts J.A."/>
        </authorList>
    </citation>
    <scope>STRUCTURE BY ELECTRON MICROSCOPY (3.02 ANGSTROMS)</scope>
</reference>
<dbReference type="EMDB" id="EMD-34403"/>